<accession>A0AAX6E7Y3</accession>
<evidence type="ECO:0000313" key="1">
    <source>
        <dbReference type="EMBL" id="KAJ6800158.1"/>
    </source>
</evidence>
<protein>
    <submittedName>
        <fullName evidence="1">Leucine-rich repeat extensin-like protein 3</fullName>
    </submittedName>
</protein>
<reference evidence="1" key="1">
    <citation type="journal article" date="2023" name="GigaByte">
        <title>Genome assembly of the bearded iris, Iris pallida Lam.</title>
        <authorList>
            <person name="Bruccoleri R.E."/>
            <person name="Oakeley E.J."/>
            <person name="Faust A.M.E."/>
            <person name="Altorfer M."/>
            <person name="Dessus-Babus S."/>
            <person name="Burckhardt D."/>
            <person name="Oertli M."/>
            <person name="Naumann U."/>
            <person name="Petersen F."/>
            <person name="Wong J."/>
        </authorList>
    </citation>
    <scope>NUCLEOTIDE SEQUENCE</scope>
    <source>
        <strain evidence="1">GSM-AAB239-AS_SAM_17_03QT</strain>
    </source>
</reference>
<sequence>MRAPATPSSRPAPLAEPRATCRVAPAYALAASRPLFRHALSPVLPSGSNATATR</sequence>
<dbReference type="EMBL" id="JANAVB010039212">
    <property type="protein sequence ID" value="KAJ6800158.1"/>
    <property type="molecule type" value="Genomic_DNA"/>
</dbReference>
<dbReference type="Proteomes" id="UP001140949">
    <property type="component" value="Unassembled WGS sequence"/>
</dbReference>
<reference evidence="1" key="2">
    <citation type="submission" date="2023-04" db="EMBL/GenBank/DDBJ databases">
        <authorList>
            <person name="Bruccoleri R.E."/>
            <person name="Oakeley E.J."/>
            <person name="Faust A.-M."/>
            <person name="Dessus-Babus S."/>
            <person name="Altorfer M."/>
            <person name="Burckhardt D."/>
            <person name="Oertli M."/>
            <person name="Naumann U."/>
            <person name="Petersen F."/>
            <person name="Wong J."/>
        </authorList>
    </citation>
    <scope>NUCLEOTIDE SEQUENCE</scope>
    <source>
        <strain evidence="1">GSM-AAB239-AS_SAM_17_03QT</strain>
        <tissue evidence="1">Leaf</tissue>
    </source>
</reference>
<evidence type="ECO:0000313" key="2">
    <source>
        <dbReference type="Proteomes" id="UP001140949"/>
    </source>
</evidence>
<dbReference type="AlphaFoldDB" id="A0AAX6E7Y3"/>
<name>A0AAX6E7Y3_IRIPA</name>
<keyword evidence="2" id="KW-1185">Reference proteome</keyword>
<gene>
    <name evidence="1" type="ORF">M6B38_205100</name>
</gene>
<comment type="caution">
    <text evidence="1">The sequence shown here is derived from an EMBL/GenBank/DDBJ whole genome shotgun (WGS) entry which is preliminary data.</text>
</comment>
<organism evidence="1 2">
    <name type="scientific">Iris pallida</name>
    <name type="common">Sweet iris</name>
    <dbReference type="NCBI Taxonomy" id="29817"/>
    <lineage>
        <taxon>Eukaryota</taxon>
        <taxon>Viridiplantae</taxon>
        <taxon>Streptophyta</taxon>
        <taxon>Embryophyta</taxon>
        <taxon>Tracheophyta</taxon>
        <taxon>Spermatophyta</taxon>
        <taxon>Magnoliopsida</taxon>
        <taxon>Liliopsida</taxon>
        <taxon>Asparagales</taxon>
        <taxon>Iridaceae</taxon>
        <taxon>Iridoideae</taxon>
        <taxon>Irideae</taxon>
        <taxon>Iris</taxon>
    </lineage>
</organism>
<proteinExistence type="predicted"/>